<dbReference type="PANTHER" id="PTHR43245:SF55">
    <property type="entry name" value="NAD(P)-BINDING DOMAIN-CONTAINING PROTEIN"/>
    <property type="match status" value="1"/>
</dbReference>
<evidence type="ECO:0000313" key="2">
    <source>
        <dbReference type="EMBL" id="KAA6448533.1"/>
    </source>
</evidence>
<evidence type="ECO:0000313" key="3">
    <source>
        <dbReference type="Proteomes" id="UP000324326"/>
    </source>
</evidence>
<dbReference type="SUPFAM" id="SSF51735">
    <property type="entry name" value="NAD(P)-binding Rossmann-fold domains"/>
    <property type="match status" value="1"/>
</dbReference>
<dbReference type="PANTHER" id="PTHR43245">
    <property type="entry name" value="BIFUNCTIONAL POLYMYXIN RESISTANCE PROTEIN ARNA"/>
    <property type="match status" value="1"/>
</dbReference>
<organism evidence="2 3">
    <name type="scientific">Bacillus swezeyi</name>
    <dbReference type="NCBI Taxonomy" id="1925020"/>
    <lineage>
        <taxon>Bacteria</taxon>
        <taxon>Bacillati</taxon>
        <taxon>Bacillota</taxon>
        <taxon>Bacilli</taxon>
        <taxon>Bacillales</taxon>
        <taxon>Bacillaceae</taxon>
        <taxon>Bacillus</taxon>
    </lineage>
</organism>
<dbReference type="InterPro" id="IPR036291">
    <property type="entry name" value="NAD(P)-bd_dom_sf"/>
</dbReference>
<dbReference type="STRING" id="1925020.BTA30_11520"/>
<dbReference type="AlphaFoldDB" id="A0A5M8RN05"/>
<name>A0A5M8RN05_9BACI</name>
<dbReference type="RefSeq" id="WP_148958011.1">
    <property type="nucleotide sequence ID" value="NZ_QSND01000004.1"/>
</dbReference>
<accession>A0A5M8RN05</accession>
<dbReference type="InterPro" id="IPR050177">
    <property type="entry name" value="Lipid_A_modif_metabolic_enz"/>
</dbReference>
<sequence length="251" mass="27647">MKKVMIIGGNGTVGRVLANGLSDDGYELTIMDLKKPDRDLPARFVQGDATDYETVVRSIPAHTDVLINLLAVKPSGDLLDRNEFEKMTDIFFKATYTILRAAAELGVPKVIFASSNHVTDVYEKDGVSLLDRQIKTDDYPQSKSLYGLLKLASENLGYLFSHHSGVPISVINLRIGTAAENEKEALHEKSRTTKTLLSHIDLIGIFKAAIESGKIYGTYYAVSDNPERPWSIASAIKELGYKPKVNTSDLL</sequence>
<evidence type="ECO:0000259" key="1">
    <source>
        <dbReference type="Pfam" id="PF01370"/>
    </source>
</evidence>
<proteinExistence type="predicted"/>
<gene>
    <name evidence="2" type="ORF">DX927_18340</name>
</gene>
<feature type="domain" description="NAD-dependent epimerase/dehydratase" evidence="1">
    <location>
        <begin position="4"/>
        <end position="175"/>
    </location>
</feature>
<dbReference type="EMBL" id="QSND01000004">
    <property type="protein sequence ID" value="KAA6448533.1"/>
    <property type="molecule type" value="Genomic_DNA"/>
</dbReference>
<reference evidence="2 3" key="1">
    <citation type="submission" date="2018-08" db="EMBL/GenBank/DDBJ databases">
        <title>Bacillus phenotypic plasticity.</title>
        <authorList>
            <person name="Hurtado E."/>
        </authorList>
    </citation>
    <scope>NUCLEOTIDE SEQUENCE [LARGE SCALE GENOMIC DNA]</scope>
    <source>
        <strain evidence="2 3">427</strain>
    </source>
</reference>
<dbReference type="Gene3D" id="3.40.50.720">
    <property type="entry name" value="NAD(P)-binding Rossmann-like Domain"/>
    <property type="match status" value="1"/>
</dbReference>
<dbReference type="Proteomes" id="UP000324326">
    <property type="component" value="Unassembled WGS sequence"/>
</dbReference>
<dbReference type="Pfam" id="PF01370">
    <property type="entry name" value="Epimerase"/>
    <property type="match status" value="1"/>
</dbReference>
<dbReference type="InterPro" id="IPR001509">
    <property type="entry name" value="Epimerase_deHydtase"/>
</dbReference>
<protein>
    <submittedName>
        <fullName evidence="2">NAD(P)-dependent oxidoreductase</fullName>
    </submittedName>
</protein>
<comment type="caution">
    <text evidence="2">The sequence shown here is derived from an EMBL/GenBank/DDBJ whole genome shotgun (WGS) entry which is preliminary data.</text>
</comment>